<dbReference type="SUPFAM" id="SSF56059">
    <property type="entry name" value="Glutathione synthetase ATP-binding domain-like"/>
    <property type="match status" value="1"/>
</dbReference>
<evidence type="ECO:0000256" key="4">
    <source>
        <dbReference type="ARBA" id="ARBA00022840"/>
    </source>
</evidence>
<keyword evidence="3" id="KW-0547">Nucleotide-binding</keyword>
<name>A0A2M7G7N4_9BACT</name>
<dbReference type="Proteomes" id="UP000231019">
    <property type="component" value="Unassembled WGS sequence"/>
</dbReference>
<dbReference type="Gene3D" id="3.30.1490.330">
    <property type="match status" value="1"/>
</dbReference>
<dbReference type="InterPro" id="IPR005494">
    <property type="entry name" value="GSPS_pre-ATP-grasp-like_dom"/>
</dbReference>
<accession>A0A2M7G7N4</accession>
<protein>
    <recommendedName>
        <fullName evidence="6">Glutathionylspermidine synthase pre-ATP-grasp-like domain-containing protein</fullName>
    </recommendedName>
</protein>
<keyword evidence="1" id="KW-0436">Ligase</keyword>
<feature type="domain" description="Glutathionylspermidine synthase pre-ATP-grasp-like" evidence="6">
    <location>
        <begin position="16"/>
        <end position="384"/>
    </location>
</feature>
<evidence type="ECO:0000256" key="3">
    <source>
        <dbReference type="ARBA" id="ARBA00022741"/>
    </source>
</evidence>
<dbReference type="EMBL" id="PFFQ01000014">
    <property type="protein sequence ID" value="PIW18091.1"/>
    <property type="molecule type" value="Genomic_DNA"/>
</dbReference>
<dbReference type="GO" id="GO:0005524">
    <property type="term" value="F:ATP binding"/>
    <property type="evidence" value="ECO:0007669"/>
    <property type="project" value="UniProtKB-KW"/>
</dbReference>
<dbReference type="Pfam" id="PF03738">
    <property type="entry name" value="GSP_synth"/>
    <property type="match status" value="1"/>
</dbReference>
<dbReference type="AlphaFoldDB" id="A0A2M7G7N4"/>
<comment type="caution">
    <text evidence="7">The sequence shown here is derived from an EMBL/GenBank/DDBJ whole genome shotgun (WGS) entry which is preliminary data.</text>
</comment>
<keyword evidence="5" id="KW-0460">Magnesium</keyword>
<evidence type="ECO:0000313" key="8">
    <source>
        <dbReference type="Proteomes" id="UP000231019"/>
    </source>
</evidence>
<dbReference type="InterPro" id="IPR016185">
    <property type="entry name" value="PreATP-grasp_dom_sf"/>
</dbReference>
<proteinExistence type="predicted"/>
<gene>
    <name evidence="7" type="ORF">COW36_06050</name>
</gene>
<evidence type="ECO:0000256" key="5">
    <source>
        <dbReference type="ARBA" id="ARBA00022842"/>
    </source>
</evidence>
<evidence type="ECO:0000256" key="1">
    <source>
        <dbReference type="ARBA" id="ARBA00022598"/>
    </source>
</evidence>
<dbReference type="GO" id="GO:0016874">
    <property type="term" value="F:ligase activity"/>
    <property type="evidence" value="ECO:0007669"/>
    <property type="project" value="UniProtKB-KW"/>
</dbReference>
<evidence type="ECO:0000256" key="2">
    <source>
        <dbReference type="ARBA" id="ARBA00022723"/>
    </source>
</evidence>
<organism evidence="7 8">
    <name type="scientific">bacterium (Candidatus Blackallbacteria) CG17_big_fil_post_rev_8_21_14_2_50_48_46</name>
    <dbReference type="NCBI Taxonomy" id="2014261"/>
    <lineage>
        <taxon>Bacteria</taxon>
        <taxon>Candidatus Blackallbacteria</taxon>
    </lineage>
</organism>
<keyword evidence="2" id="KW-0479">Metal-binding</keyword>
<dbReference type="GO" id="GO:0046872">
    <property type="term" value="F:metal ion binding"/>
    <property type="evidence" value="ECO:0007669"/>
    <property type="project" value="UniProtKB-KW"/>
</dbReference>
<evidence type="ECO:0000259" key="6">
    <source>
        <dbReference type="Pfam" id="PF03738"/>
    </source>
</evidence>
<sequence length="386" mass="43998">MEAREFQPRPYALELADETGFTFHTIDGEPYWHEGRAYCFSMAQVEQDLEAPTNELVDMCYELVDEALKRDEWLDKLAIPAYCRDWIRHSWDRDEPTLYGRFDLSYNGAGPAKMLEFNADTPTSLYESAVFQWIWLEDLLSQGLLPIDSDQFNSIEEKLLAGIPEMGLDSLVHFAGITESDEDSGTIRYLEGLFQQVGFPTRFMDMTEIGIDSAGRLTDLQDEVIEAIFKLYPWEMMVREEFGKALPYAGVRWIEPPWKMLLSNKGILPLLWEMYPDHPNLLPAYFADDPQAGLKLGSRYVKKPLFSREGANITLYQEGDLIELGGEYGAEGYILQAYHPLPVFDGWSAVLGSWVIRGEAAGIGIREDLGPITTNASRFVPHYIWG</sequence>
<evidence type="ECO:0000313" key="7">
    <source>
        <dbReference type="EMBL" id="PIW18091.1"/>
    </source>
</evidence>
<keyword evidence="4" id="KW-0067">ATP-binding</keyword>
<dbReference type="SUPFAM" id="SSF52440">
    <property type="entry name" value="PreATP-grasp domain"/>
    <property type="match status" value="1"/>
</dbReference>
<reference evidence="7 8" key="1">
    <citation type="submission" date="2017-09" db="EMBL/GenBank/DDBJ databases">
        <title>Depth-based differentiation of microbial function through sediment-hosted aquifers and enrichment of novel symbionts in the deep terrestrial subsurface.</title>
        <authorList>
            <person name="Probst A.J."/>
            <person name="Ladd B."/>
            <person name="Jarett J.K."/>
            <person name="Geller-Mcgrath D.E."/>
            <person name="Sieber C.M."/>
            <person name="Emerson J.B."/>
            <person name="Anantharaman K."/>
            <person name="Thomas B.C."/>
            <person name="Malmstrom R."/>
            <person name="Stieglmeier M."/>
            <person name="Klingl A."/>
            <person name="Woyke T."/>
            <person name="Ryan C.M."/>
            <person name="Banfield J.F."/>
        </authorList>
    </citation>
    <scope>NUCLEOTIDE SEQUENCE [LARGE SCALE GENOMIC DNA]</scope>
    <source>
        <strain evidence="7">CG17_big_fil_post_rev_8_21_14_2_50_48_46</strain>
    </source>
</reference>